<evidence type="ECO:0000259" key="5">
    <source>
        <dbReference type="Pfam" id="PF00532"/>
    </source>
</evidence>
<dbReference type="PANTHER" id="PTHR30146">
    <property type="entry name" value="LACI-RELATED TRANSCRIPTIONAL REPRESSOR"/>
    <property type="match status" value="1"/>
</dbReference>
<proteinExistence type="predicted"/>
<dbReference type="AlphaFoldDB" id="X1VZY4"/>
<organism evidence="6">
    <name type="scientific">marine sediment metagenome</name>
    <dbReference type="NCBI Taxonomy" id="412755"/>
    <lineage>
        <taxon>unclassified sequences</taxon>
        <taxon>metagenomes</taxon>
        <taxon>ecological metagenomes</taxon>
    </lineage>
</organism>
<gene>
    <name evidence="6" type="ORF">S12H4_55082</name>
</gene>
<feature type="non-terminal residue" evidence="6">
    <location>
        <position position="110"/>
    </location>
</feature>
<dbReference type="Gene3D" id="3.40.50.2300">
    <property type="match status" value="1"/>
</dbReference>
<dbReference type="InterPro" id="IPR028082">
    <property type="entry name" value="Peripla_BP_I"/>
</dbReference>
<dbReference type="GO" id="GO:0000976">
    <property type="term" value="F:transcription cis-regulatory region binding"/>
    <property type="evidence" value="ECO:0007669"/>
    <property type="project" value="TreeGrafter"/>
</dbReference>
<reference evidence="6" key="1">
    <citation type="journal article" date="2014" name="Front. Microbiol.">
        <title>High frequency of phylogenetically diverse reductive dehalogenase-homologous genes in deep subseafloor sedimentary metagenomes.</title>
        <authorList>
            <person name="Kawai M."/>
            <person name="Futagami T."/>
            <person name="Toyoda A."/>
            <person name="Takaki Y."/>
            <person name="Nishi S."/>
            <person name="Hori S."/>
            <person name="Arai W."/>
            <person name="Tsubouchi T."/>
            <person name="Morono Y."/>
            <person name="Uchiyama I."/>
            <person name="Ito T."/>
            <person name="Fujiyama A."/>
            <person name="Inagaki F."/>
            <person name="Takami H."/>
        </authorList>
    </citation>
    <scope>NUCLEOTIDE SEQUENCE</scope>
    <source>
        <strain evidence="6">Expedition CK06-06</strain>
    </source>
</reference>
<name>X1VZY4_9ZZZZ</name>
<dbReference type="GO" id="GO:0003700">
    <property type="term" value="F:DNA-binding transcription factor activity"/>
    <property type="evidence" value="ECO:0007669"/>
    <property type="project" value="TreeGrafter"/>
</dbReference>
<evidence type="ECO:0000256" key="1">
    <source>
        <dbReference type="ARBA" id="ARBA00022491"/>
    </source>
</evidence>
<evidence type="ECO:0000256" key="2">
    <source>
        <dbReference type="ARBA" id="ARBA00023015"/>
    </source>
</evidence>
<evidence type="ECO:0000256" key="3">
    <source>
        <dbReference type="ARBA" id="ARBA00023125"/>
    </source>
</evidence>
<dbReference type="EMBL" id="BARW01035294">
    <property type="protein sequence ID" value="GAJ19260.1"/>
    <property type="molecule type" value="Genomic_DNA"/>
</dbReference>
<feature type="domain" description="Periplasmic binding protein/LacI sugar binding" evidence="5">
    <location>
        <begin position="10"/>
        <end position="110"/>
    </location>
</feature>
<keyword evidence="2" id="KW-0805">Transcription regulation</keyword>
<dbReference type="Pfam" id="PF00532">
    <property type="entry name" value="Peripla_BP_1"/>
    <property type="match status" value="1"/>
</dbReference>
<dbReference type="InterPro" id="IPR001761">
    <property type="entry name" value="Peripla_BP/Lac1_sug-bd_dom"/>
</dbReference>
<evidence type="ECO:0000313" key="6">
    <source>
        <dbReference type="EMBL" id="GAJ19260.1"/>
    </source>
</evidence>
<evidence type="ECO:0000256" key="4">
    <source>
        <dbReference type="ARBA" id="ARBA00023163"/>
    </source>
</evidence>
<accession>X1VZY4</accession>
<keyword evidence="1" id="KW-0678">Repressor</keyword>
<protein>
    <recommendedName>
        <fullName evidence="5">Periplasmic binding protein/LacI sugar binding domain-containing protein</fullName>
    </recommendedName>
</protein>
<dbReference type="SUPFAM" id="SSF53822">
    <property type="entry name" value="Periplasmic binding protein-like I"/>
    <property type="match status" value="1"/>
</dbReference>
<sequence length="110" mass="12469">MVPSIKNEIFPIVARGVEDTARKNGFTVILCNTDDDMEIEKDYINKLRTRWVDGFIVCSMLPNSDHIRQLQEDGFSVVLAERYYDDSIGAVVIDNYRAAYDAVCCLIKTG</sequence>
<comment type="caution">
    <text evidence="6">The sequence shown here is derived from an EMBL/GenBank/DDBJ whole genome shotgun (WGS) entry which is preliminary data.</text>
</comment>
<keyword evidence="4" id="KW-0804">Transcription</keyword>
<dbReference type="PANTHER" id="PTHR30146:SF148">
    <property type="entry name" value="HTH-TYPE TRANSCRIPTIONAL REPRESSOR PURR-RELATED"/>
    <property type="match status" value="1"/>
</dbReference>
<keyword evidence="3" id="KW-0238">DNA-binding</keyword>